<keyword evidence="17" id="KW-1185">Reference proteome</keyword>
<comment type="subunit">
    <text evidence="10">Interacts with FBL, SNU13, NOP58, NUFIP1, RUVBL1, RUVBL2 and TAF9. Interacts (via HIT-type zinc finger) with the RUVBL1/RUVBL2 complex in the presence of ADP.</text>
</comment>
<comment type="function">
    <text evidence="8">Required for box C/D snoRNAs accumulation involved in snoRNA processing, snoRNA transport to the nucleolus and ribosome biogenesis.</text>
</comment>
<dbReference type="VEuPathDB" id="FungiDB:ASPSYDRAFT_59549"/>
<feature type="region of interest" description="Disordered" evidence="14">
    <location>
        <begin position="115"/>
        <end position="146"/>
    </location>
</feature>
<dbReference type="EMBL" id="KV878589">
    <property type="protein sequence ID" value="OJJ57161.1"/>
    <property type="molecule type" value="Genomic_DNA"/>
</dbReference>
<dbReference type="GO" id="GO:0048254">
    <property type="term" value="P:snoRNA localization"/>
    <property type="evidence" value="ECO:0007669"/>
    <property type="project" value="TreeGrafter"/>
</dbReference>
<keyword evidence="4" id="KW-0479">Metal-binding</keyword>
<dbReference type="AlphaFoldDB" id="A0A1L9TCN2"/>
<dbReference type="STRING" id="1036612.A0A1L9TCN2"/>
<dbReference type="GO" id="GO:0005634">
    <property type="term" value="C:nucleus"/>
    <property type="evidence" value="ECO:0007669"/>
    <property type="project" value="TreeGrafter"/>
</dbReference>
<dbReference type="GO" id="GO:0070761">
    <property type="term" value="C:pre-snoRNP complex"/>
    <property type="evidence" value="ECO:0007669"/>
    <property type="project" value="TreeGrafter"/>
</dbReference>
<dbReference type="PANTHER" id="PTHR13483">
    <property type="entry name" value="BOX C_D SNORNA PROTEIN 1-RELATED"/>
    <property type="match status" value="1"/>
</dbReference>
<dbReference type="Gene3D" id="3.30.60.190">
    <property type="match status" value="1"/>
</dbReference>
<evidence type="ECO:0000256" key="12">
    <source>
        <dbReference type="ARBA" id="ARBA00077531"/>
    </source>
</evidence>
<evidence type="ECO:0000256" key="3">
    <source>
        <dbReference type="ARBA" id="ARBA00022553"/>
    </source>
</evidence>
<keyword evidence="6" id="KW-0862">Zinc</keyword>
<dbReference type="PANTHER" id="PTHR13483:SF11">
    <property type="entry name" value="ZINC FINGER HIT DOMAIN-CONTAINING PROTEIN 3"/>
    <property type="match status" value="1"/>
</dbReference>
<dbReference type="InterPro" id="IPR007529">
    <property type="entry name" value="Znf_HIT"/>
</dbReference>
<accession>A0A1L9TCN2</accession>
<feature type="domain" description="HIT-type" evidence="15">
    <location>
        <begin position="12"/>
        <end position="46"/>
    </location>
</feature>
<dbReference type="GO" id="GO:0000463">
    <property type="term" value="P:maturation of LSU-rRNA from tricistronic rRNA transcript (SSU-rRNA, 5.8S rRNA, LSU-rRNA)"/>
    <property type="evidence" value="ECO:0007669"/>
    <property type="project" value="TreeGrafter"/>
</dbReference>
<comment type="similarity">
    <text evidence="9">Belongs to the BCD1 family.</text>
</comment>
<proteinExistence type="inferred from homology"/>
<dbReference type="GO" id="GO:0000492">
    <property type="term" value="P:box C/D snoRNP assembly"/>
    <property type="evidence" value="ECO:0007669"/>
    <property type="project" value="TreeGrafter"/>
</dbReference>
<evidence type="ECO:0000256" key="10">
    <source>
        <dbReference type="ARBA" id="ARBA00061949"/>
    </source>
</evidence>
<evidence type="ECO:0000313" key="16">
    <source>
        <dbReference type="EMBL" id="OJJ57161.1"/>
    </source>
</evidence>
<evidence type="ECO:0000256" key="4">
    <source>
        <dbReference type="ARBA" id="ARBA00022723"/>
    </source>
</evidence>
<evidence type="ECO:0000313" key="17">
    <source>
        <dbReference type="Proteomes" id="UP000184356"/>
    </source>
</evidence>
<dbReference type="Pfam" id="PF25790">
    <property type="entry name" value="BCD1"/>
    <property type="match status" value="1"/>
</dbReference>
<evidence type="ECO:0000256" key="8">
    <source>
        <dbReference type="ARBA" id="ARBA00049598"/>
    </source>
</evidence>
<dbReference type="GeneID" id="63765796"/>
<dbReference type="PROSITE" id="PS51083">
    <property type="entry name" value="ZF_HIT"/>
    <property type="match status" value="1"/>
</dbReference>
<protein>
    <recommendedName>
        <fullName evidence="11">Box C/D snoRNA protein 1</fullName>
    </recommendedName>
    <alternativeName>
        <fullName evidence="12">Zinc finger HIT domain-containing protein 6</fullName>
    </alternativeName>
</protein>
<gene>
    <name evidence="16" type="ORF">ASPSYDRAFT_59549</name>
</gene>
<feature type="compositionally biased region" description="Polar residues" evidence="14">
    <location>
        <begin position="258"/>
        <end position="288"/>
    </location>
</feature>
<evidence type="ECO:0000256" key="6">
    <source>
        <dbReference type="ARBA" id="ARBA00022833"/>
    </source>
</evidence>
<evidence type="ECO:0000256" key="7">
    <source>
        <dbReference type="ARBA" id="ARBA00022843"/>
    </source>
</evidence>
<dbReference type="InterPro" id="IPR057721">
    <property type="entry name" value="BCD1_alpha/beta"/>
</dbReference>
<dbReference type="GO" id="GO:0008270">
    <property type="term" value="F:zinc ion binding"/>
    <property type="evidence" value="ECO:0007669"/>
    <property type="project" value="UniProtKB-UniRule"/>
</dbReference>
<evidence type="ECO:0000256" key="1">
    <source>
        <dbReference type="ARBA" id="ARBA00022499"/>
    </source>
</evidence>
<dbReference type="RefSeq" id="XP_040700967.1">
    <property type="nucleotide sequence ID" value="XM_040849723.1"/>
</dbReference>
<keyword evidence="1" id="KW-1017">Isopeptide bond</keyword>
<dbReference type="SUPFAM" id="SSF144232">
    <property type="entry name" value="HIT/MYND zinc finger-like"/>
    <property type="match status" value="1"/>
</dbReference>
<keyword evidence="2" id="KW-0690">Ribosome biogenesis</keyword>
<sequence>MSEEETLLTSLCTICHIQPPKYRCPRCSTRTCSLPCTRRHKVWSQCSGVRDPAAYLRRNELTTESAFDRDFNFITGIERRIERAGREAENRGVGVDGRSGVHDLGVVGLEGEGELEHGLGDARGKRKRGPGPGPGPGTGPNRGLAKGEAGFLKRAEEAGVKVIKAPKGMSRARMNGSKWHGKQKCLQWTVEFITDDGSKRVNCTETITIAEAYDRAFPLPKEERQRNQEAVQEAAQEPAQDEKKADPSRSAPSASDTVPKQTTTEPADNGPTTSQQDTTPQRAETQPISHRDVYFYLHRPRTATKQPVLIPLVPNTTLTAALHDRVVLEFPTVYILQAPLNDEHEQKEEESKFILEKEYLRTHQNTNPDLDEAAADTDAQPVFGTGAVDIPDVDEGKMLEVLQKDLLGRGTAPAAEAS</sequence>
<evidence type="ECO:0000256" key="9">
    <source>
        <dbReference type="ARBA" id="ARBA00049654"/>
    </source>
</evidence>
<evidence type="ECO:0000256" key="11">
    <source>
        <dbReference type="ARBA" id="ARBA00068630"/>
    </source>
</evidence>
<dbReference type="Pfam" id="PF04438">
    <property type="entry name" value="zf-HIT"/>
    <property type="match status" value="1"/>
</dbReference>
<dbReference type="CDD" id="cd23023">
    <property type="entry name" value="zf-HIT_BCD1"/>
    <property type="match status" value="1"/>
</dbReference>
<dbReference type="FunFam" id="3.30.60.190:FF:000001">
    <property type="entry name" value="box C/D snoRNA protein 1"/>
    <property type="match status" value="1"/>
</dbReference>
<evidence type="ECO:0000256" key="13">
    <source>
        <dbReference type="PROSITE-ProRule" id="PRU00453"/>
    </source>
</evidence>
<evidence type="ECO:0000256" key="2">
    <source>
        <dbReference type="ARBA" id="ARBA00022517"/>
    </source>
</evidence>
<organism evidence="16 17">
    <name type="scientific">Aspergillus sydowii CBS 593.65</name>
    <dbReference type="NCBI Taxonomy" id="1036612"/>
    <lineage>
        <taxon>Eukaryota</taxon>
        <taxon>Fungi</taxon>
        <taxon>Dikarya</taxon>
        <taxon>Ascomycota</taxon>
        <taxon>Pezizomycotina</taxon>
        <taxon>Eurotiomycetes</taxon>
        <taxon>Eurotiomycetidae</taxon>
        <taxon>Eurotiales</taxon>
        <taxon>Aspergillaceae</taxon>
        <taxon>Aspergillus</taxon>
        <taxon>Aspergillus subgen. Nidulantes</taxon>
    </lineage>
</organism>
<reference evidence="17" key="1">
    <citation type="journal article" date="2017" name="Genome Biol.">
        <title>Comparative genomics reveals high biological diversity and specific adaptations in the industrially and medically important fungal genus Aspergillus.</title>
        <authorList>
            <person name="de Vries R.P."/>
            <person name="Riley R."/>
            <person name="Wiebenga A."/>
            <person name="Aguilar-Osorio G."/>
            <person name="Amillis S."/>
            <person name="Uchima C.A."/>
            <person name="Anderluh G."/>
            <person name="Asadollahi M."/>
            <person name="Askin M."/>
            <person name="Barry K."/>
            <person name="Battaglia E."/>
            <person name="Bayram O."/>
            <person name="Benocci T."/>
            <person name="Braus-Stromeyer S.A."/>
            <person name="Caldana C."/>
            <person name="Canovas D."/>
            <person name="Cerqueira G.C."/>
            <person name="Chen F."/>
            <person name="Chen W."/>
            <person name="Choi C."/>
            <person name="Clum A."/>
            <person name="Dos Santos R.A."/>
            <person name="Damasio A.R."/>
            <person name="Diallinas G."/>
            <person name="Emri T."/>
            <person name="Fekete E."/>
            <person name="Flipphi M."/>
            <person name="Freyberg S."/>
            <person name="Gallo A."/>
            <person name="Gournas C."/>
            <person name="Habgood R."/>
            <person name="Hainaut M."/>
            <person name="Harispe M.L."/>
            <person name="Henrissat B."/>
            <person name="Hilden K.S."/>
            <person name="Hope R."/>
            <person name="Hossain A."/>
            <person name="Karabika E."/>
            <person name="Karaffa L."/>
            <person name="Karanyi Z."/>
            <person name="Krasevec N."/>
            <person name="Kuo A."/>
            <person name="Kusch H."/>
            <person name="LaButti K."/>
            <person name="Lagendijk E.L."/>
            <person name="Lapidus A."/>
            <person name="Levasseur A."/>
            <person name="Lindquist E."/>
            <person name="Lipzen A."/>
            <person name="Logrieco A.F."/>
            <person name="MacCabe A."/>
            <person name="Maekelae M.R."/>
            <person name="Malavazi I."/>
            <person name="Melin P."/>
            <person name="Meyer V."/>
            <person name="Mielnichuk N."/>
            <person name="Miskei M."/>
            <person name="Molnar A.P."/>
            <person name="Mule G."/>
            <person name="Ngan C.Y."/>
            <person name="Orejas M."/>
            <person name="Orosz E."/>
            <person name="Ouedraogo J.P."/>
            <person name="Overkamp K.M."/>
            <person name="Park H.-S."/>
            <person name="Perrone G."/>
            <person name="Piumi F."/>
            <person name="Punt P.J."/>
            <person name="Ram A.F."/>
            <person name="Ramon A."/>
            <person name="Rauscher S."/>
            <person name="Record E."/>
            <person name="Riano-Pachon D.M."/>
            <person name="Robert V."/>
            <person name="Roehrig J."/>
            <person name="Ruller R."/>
            <person name="Salamov A."/>
            <person name="Salih N.S."/>
            <person name="Samson R.A."/>
            <person name="Sandor E."/>
            <person name="Sanguinetti M."/>
            <person name="Schuetze T."/>
            <person name="Sepcic K."/>
            <person name="Shelest E."/>
            <person name="Sherlock G."/>
            <person name="Sophianopoulou V."/>
            <person name="Squina F.M."/>
            <person name="Sun H."/>
            <person name="Susca A."/>
            <person name="Todd R.B."/>
            <person name="Tsang A."/>
            <person name="Unkles S.E."/>
            <person name="van de Wiele N."/>
            <person name="van Rossen-Uffink D."/>
            <person name="Oliveira J.V."/>
            <person name="Vesth T.C."/>
            <person name="Visser J."/>
            <person name="Yu J.-H."/>
            <person name="Zhou M."/>
            <person name="Andersen M.R."/>
            <person name="Archer D.B."/>
            <person name="Baker S.E."/>
            <person name="Benoit I."/>
            <person name="Brakhage A.A."/>
            <person name="Braus G.H."/>
            <person name="Fischer R."/>
            <person name="Frisvad J.C."/>
            <person name="Goldman G.H."/>
            <person name="Houbraken J."/>
            <person name="Oakley B."/>
            <person name="Pocsi I."/>
            <person name="Scazzocchio C."/>
            <person name="Seiboth B."/>
            <person name="vanKuyk P.A."/>
            <person name="Wortman J."/>
            <person name="Dyer P.S."/>
            <person name="Grigoriev I.V."/>
        </authorList>
    </citation>
    <scope>NUCLEOTIDE SEQUENCE [LARGE SCALE GENOMIC DNA]</scope>
    <source>
        <strain evidence="17">CBS 593.65</strain>
    </source>
</reference>
<name>A0A1L9TCN2_9EURO</name>
<dbReference type="Proteomes" id="UP000184356">
    <property type="component" value="Unassembled WGS sequence"/>
</dbReference>
<evidence type="ECO:0000256" key="5">
    <source>
        <dbReference type="ARBA" id="ARBA00022771"/>
    </source>
</evidence>
<evidence type="ECO:0000256" key="14">
    <source>
        <dbReference type="SAM" id="MobiDB-lite"/>
    </source>
</evidence>
<dbReference type="InterPro" id="IPR051639">
    <property type="entry name" value="BCD1"/>
</dbReference>
<dbReference type="OrthoDB" id="272357at2759"/>
<feature type="region of interest" description="Disordered" evidence="14">
    <location>
        <begin position="218"/>
        <end position="290"/>
    </location>
</feature>
<keyword evidence="5 13" id="KW-0863">Zinc-finger</keyword>
<feature type="compositionally biased region" description="Low complexity" evidence="14">
    <location>
        <begin position="228"/>
        <end position="238"/>
    </location>
</feature>
<evidence type="ECO:0000259" key="15">
    <source>
        <dbReference type="PROSITE" id="PS51083"/>
    </source>
</evidence>
<keyword evidence="7" id="KW-0832">Ubl conjugation</keyword>
<keyword evidence="3" id="KW-0597">Phosphoprotein</keyword>